<evidence type="ECO:0000313" key="3">
    <source>
        <dbReference type="Proteomes" id="UP000505355"/>
    </source>
</evidence>
<keyword evidence="1" id="KW-1133">Transmembrane helix</keyword>
<feature type="transmembrane region" description="Helical" evidence="1">
    <location>
        <begin position="29"/>
        <end position="51"/>
    </location>
</feature>
<keyword evidence="1" id="KW-0472">Membrane</keyword>
<protein>
    <submittedName>
        <fullName evidence="2">Uncharacterized protein</fullName>
    </submittedName>
</protein>
<evidence type="ECO:0000256" key="1">
    <source>
        <dbReference type="SAM" id="Phobius"/>
    </source>
</evidence>
<feature type="transmembrane region" description="Helical" evidence="1">
    <location>
        <begin position="107"/>
        <end position="128"/>
    </location>
</feature>
<dbReference type="Proteomes" id="UP000505355">
    <property type="component" value="Chromosome"/>
</dbReference>
<organism evidence="2 3">
    <name type="scientific">Mucilaginibacter mali</name>
    <dbReference type="NCBI Taxonomy" id="2740462"/>
    <lineage>
        <taxon>Bacteria</taxon>
        <taxon>Pseudomonadati</taxon>
        <taxon>Bacteroidota</taxon>
        <taxon>Sphingobacteriia</taxon>
        <taxon>Sphingobacteriales</taxon>
        <taxon>Sphingobacteriaceae</taxon>
        <taxon>Mucilaginibacter</taxon>
    </lineage>
</organism>
<reference evidence="2 3" key="1">
    <citation type="submission" date="2020-05" db="EMBL/GenBank/DDBJ databases">
        <title>Mucilaginibacter mali sp. nov.</title>
        <authorList>
            <person name="Kim H.S."/>
            <person name="Lee K.C."/>
            <person name="Suh M.K."/>
            <person name="Kim J.-S."/>
            <person name="Han K.-I."/>
            <person name="Eom M.K."/>
            <person name="Shin Y.K."/>
            <person name="Lee J.-S."/>
        </authorList>
    </citation>
    <scope>NUCLEOTIDE SEQUENCE [LARGE SCALE GENOMIC DNA]</scope>
    <source>
        <strain evidence="2 3">G2-14</strain>
    </source>
</reference>
<dbReference type="AlphaFoldDB" id="A0A7D4UPW3"/>
<feature type="transmembrane region" description="Helical" evidence="1">
    <location>
        <begin position="63"/>
        <end position="83"/>
    </location>
</feature>
<dbReference type="KEGG" id="mmab:HQ865_16445"/>
<dbReference type="RefSeq" id="WP_173415945.1">
    <property type="nucleotide sequence ID" value="NZ_CP054139.1"/>
</dbReference>
<dbReference type="EMBL" id="CP054139">
    <property type="protein sequence ID" value="QKJ31280.1"/>
    <property type="molecule type" value="Genomic_DNA"/>
</dbReference>
<accession>A0A7D4UPW3</accession>
<proteinExistence type="predicted"/>
<gene>
    <name evidence="2" type="ORF">HQ865_16445</name>
</gene>
<sequence>MNLKKAYYYLFYKFYKFGEASPSLFPNDLTAAFAIDWLEALLLASIGFYLMPLTGRNGHLSVFSFQVLLPLLVIFLINHFAFIHDKRWKKYIDEFDRFPQKKNNKGTWFVIGIIAFIIINFGFSVYVMKQVPITP</sequence>
<keyword evidence="3" id="KW-1185">Reference proteome</keyword>
<name>A0A7D4UPW3_9SPHI</name>
<evidence type="ECO:0000313" key="2">
    <source>
        <dbReference type="EMBL" id="QKJ31280.1"/>
    </source>
</evidence>
<keyword evidence="1" id="KW-0812">Transmembrane</keyword>